<dbReference type="GO" id="GO:0005737">
    <property type="term" value="C:cytoplasm"/>
    <property type="evidence" value="ECO:0007669"/>
    <property type="project" value="InterPro"/>
</dbReference>
<dbReference type="SMART" id="SM01131">
    <property type="entry name" value="DHHA2"/>
    <property type="match status" value="1"/>
</dbReference>
<reference evidence="2" key="1">
    <citation type="journal article" date="2020" name="J. Eukaryot. Microbiol.">
        <title>De novo Sequencing, Assembly and Annotation of the Transcriptome for the Free-Living Testate Amoeba Arcella intermedia.</title>
        <authorList>
            <person name="Ribeiro G.M."/>
            <person name="Porfirio-Sousa A.L."/>
            <person name="Maurer-Alcala X.X."/>
            <person name="Katz L.A."/>
            <person name="Lahr D.J.G."/>
        </authorList>
    </citation>
    <scope>NUCLEOTIDE SEQUENCE</scope>
</reference>
<dbReference type="InterPro" id="IPR038222">
    <property type="entry name" value="DHHA2_dom_sf"/>
</dbReference>
<evidence type="ECO:0000313" key="2">
    <source>
        <dbReference type="EMBL" id="NDV33128.1"/>
    </source>
</evidence>
<protein>
    <recommendedName>
        <fullName evidence="1">DHHA2 domain-containing protein</fullName>
    </recommendedName>
</protein>
<dbReference type="Gene3D" id="3.90.1640.10">
    <property type="entry name" value="inorganic pyrophosphatase (n-terminal core)"/>
    <property type="match status" value="1"/>
</dbReference>
<dbReference type="PANTHER" id="PTHR12112">
    <property type="entry name" value="BNIP - RELATED"/>
    <property type="match status" value="1"/>
</dbReference>
<dbReference type="AlphaFoldDB" id="A0A6B2L8I8"/>
<dbReference type="InterPro" id="IPR004097">
    <property type="entry name" value="DHHA2"/>
</dbReference>
<dbReference type="EMBL" id="GIBP01004159">
    <property type="protein sequence ID" value="NDV33128.1"/>
    <property type="molecule type" value="Transcribed_RNA"/>
</dbReference>
<name>A0A6B2L8I8_9EUKA</name>
<accession>A0A6B2L8I8</accession>
<feature type="domain" description="DHHA2" evidence="1">
    <location>
        <begin position="191"/>
        <end position="342"/>
    </location>
</feature>
<organism evidence="2">
    <name type="scientific">Arcella intermedia</name>
    <dbReference type="NCBI Taxonomy" id="1963864"/>
    <lineage>
        <taxon>Eukaryota</taxon>
        <taxon>Amoebozoa</taxon>
        <taxon>Tubulinea</taxon>
        <taxon>Elardia</taxon>
        <taxon>Arcellinida</taxon>
        <taxon>Sphaerothecina</taxon>
        <taxon>Arcellidae</taxon>
        <taxon>Arcella</taxon>
    </lineage>
</organism>
<dbReference type="GO" id="GO:0004309">
    <property type="term" value="F:exopolyphosphatase activity"/>
    <property type="evidence" value="ECO:0007669"/>
    <property type="project" value="TreeGrafter"/>
</dbReference>
<dbReference type="SUPFAM" id="SSF64182">
    <property type="entry name" value="DHH phosphoesterases"/>
    <property type="match status" value="1"/>
</dbReference>
<dbReference type="Gene3D" id="3.10.310.20">
    <property type="entry name" value="DHHA2 domain"/>
    <property type="match status" value="1"/>
</dbReference>
<proteinExistence type="predicted"/>
<evidence type="ECO:0000259" key="1">
    <source>
        <dbReference type="SMART" id="SM01131"/>
    </source>
</evidence>
<sequence>MDSVVCALALAYLEGRLRGGPKAVGLLPMKREDFRYRTEITYLFSHLGIKEEALLFMDHFELKRLEGLKVILVDHNLPTGAFGELVWQVEEILDHHEDLKGALPRLQRKHIEMVGSCATLVAERFLSHEPSLRLLRANPELTHALLGTILLDSINLNPAMGKTTPKDISMVNSLKSILEEHSPLLTNQQIFQSLSDAKNDISALSSLELLSKDYKEWNVGPLKYGFSSVLLSVSSWLERGDLVESLSKFSTQNGLELLVVMLAYTDTNKIFKREVILFEMEEKAGKKLDVHLKMQKEVLDLVVMEEKKVQEIESASNHIWFYYQNNIKSSRKQLQPIVHNFLLGVSKM</sequence>
<dbReference type="InterPro" id="IPR038763">
    <property type="entry name" value="DHH_sf"/>
</dbReference>
<dbReference type="PANTHER" id="PTHR12112:SF39">
    <property type="entry name" value="EG:152A3.5 PROTEIN (FBGN0003116_PN PROTEIN)"/>
    <property type="match status" value="1"/>
</dbReference>
<dbReference type="Pfam" id="PF02833">
    <property type="entry name" value="DHHA2"/>
    <property type="match status" value="1"/>
</dbReference>